<protein>
    <recommendedName>
        <fullName evidence="4">Crinkler (CRN) family protein</fullName>
    </recommendedName>
</protein>
<evidence type="ECO:0000313" key="3">
    <source>
        <dbReference type="Proteomes" id="UP001632037"/>
    </source>
</evidence>
<name>A0ABD3G161_9STRA</name>
<dbReference type="PANTHER" id="PTHR33129">
    <property type="entry name" value="PROTEIN KINASE DOMAIN-CONTAINING PROTEIN-RELATED"/>
    <property type="match status" value="1"/>
</dbReference>
<keyword evidence="3" id="KW-1185">Reference proteome</keyword>
<evidence type="ECO:0000313" key="2">
    <source>
        <dbReference type="EMBL" id="KAL3672885.1"/>
    </source>
</evidence>
<keyword evidence="1" id="KW-0472">Membrane</keyword>
<feature type="transmembrane region" description="Helical" evidence="1">
    <location>
        <begin position="173"/>
        <end position="196"/>
    </location>
</feature>
<proteinExistence type="predicted"/>
<organism evidence="2 3">
    <name type="scientific">Phytophthora oleae</name>
    <dbReference type="NCBI Taxonomy" id="2107226"/>
    <lineage>
        <taxon>Eukaryota</taxon>
        <taxon>Sar</taxon>
        <taxon>Stramenopiles</taxon>
        <taxon>Oomycota</taxon>
        <taxon>Peronosporomycetes</taxon>
        <taxon>Peronosporales</taxon>
        <taxon>Peronosporaceae</taxon>
        <taxon>Phytophthora</taxon>
    </lineage>
</organism>
<accession>A0ABD3G161</accession>
<dbReference type="PANTHER" id="PTHR33129:SF3">
    <property type="entry name" value="HOT SPOT (RHS) PROTEIN, PUTATIVE-RELATED"/>
    <property type="match status" value="1"/>
</dbReference>
<comment type="caution">
    <text evidence="2">The sequence shown here is derived from an EMBL/GenBank/DDBJ whole genome shotgun (WGS) entry which is preliminary data.</text>
</comment>
<dbReference type="AlphaFoldDB" id="A0ABD3G161"/>
<dbReference type="EMBL" id="JBIMZQ010000003">
    <property type="protein sequence ID" value="KAL3672885.1"/>
    <property type="molecule type" value="Genomic_DNA"/>
</dbReference>
<reference evidence="2 3" key="1">
    <citation type="submission" date="2024-09" db="EMBL/GenBank/DDBJ databases">
        <title>Genome sequencing and assembly of Phytophthora oleae, isolate VK10A, causative agent of rot of olive drupes.</title>
        <authorList>
            <person name="Conti Taguali S."/>
            <person name="Riolo M."/>
            <person name="La Spada F."/>
            <person name="Cacciola S.O."/>
            <person name="Dionisio G."/>
        </authorList>
    </citation>
    <scope>NUCLEOTIDE SEQUENCE [LARGE SCALE GENOMIC DNA]</scope>
    <source>
        <strain evidence="2 3">VK10A</strain>
    </source>
</reference>
<keyword evidence="1" id="KW-0812">Transmembrane</keyword>
<dbReference type="Proteomes" id="UP001632037">
    <property type="component" value="Unassembled WGS sequence"/>
</dbReference>
<dbReference type="InterPro" id="IPR027417">
    <property type="entry name" value="P-loop_NTPase"/>
</dbReference>
<gene>
    <name evidence="2" type="ORF">V7S43_002187</name>
</gene>
<sequence length="601" mass="67737">MARKWFQLVDVDGSAVTSAASTYVDIEDVDSLLDAVKKEYNDSYLAGIAAPDLTVFANRAAYDGHQKLPKASSSLAALGTDEDSPLIVQVPVRRRVDTDEQPPHKKARSSTVIEDEIIESIGHNLNIDAWHVGGIDLSIHKVESDFPEWFYVRKEALDIVKVFKAQMGARRNVVFVGTPGVGKSMLVVLFAFYMALIEKKRVVLFRKLKAVQPVGFSMLYLDAQSDPPVFWRMARAAISDIDRVENQNFELCLDGLPHKEVYDHFGTLGRFRLLATSAQYQMKDDDVHLRQCLVPFWSLSDLKVIGTHRKWSEQEIKDRYFYSGGNLRAFSSPKDGLKISTNQAIRVVDLDIATLLNTRYEGGAESHVDRLRMTGIKASGQSDLARDTNAYLDCSKWICVITSEYALRELSNIVKPSYYEELWRKASMLGDDGLKGIAFENYVHTLARDGKTIKLRVRPYDRVKVKQHTYEDLDIEPARYSNDGNDAAECDAAMKQFACSSDDYWYPSCHSLETIDSVAKLKIDGQSKVVGLIQITKSDKHTIDSKAINKYAGFFPNGCRYMALVLDMKTCDKFRLDPVSPDTEVPLDVAHFKEFPQSNTL</sequence>
<dbReference type="InterPro" id="IPR052980">
    <property type="entry name" value="Crinkler_effector"/>
</dbReference>
<evidence type="ECO:0000256" key="1">
    <source>
        <dbReference type="SAM" id="Phobius"/>
    </source>
</evidence>
<dbReference type="SUPFAM" id="SSF52540">
    <property type="entry name" value="P-loop containing nucleoside triphosphate hydrolases"/>
    <property type="match status" value="1"/>
</dbReference>
<keyword evidence="1" id="KW-1133">Transmembrane helix</keyword>
<evidence type="ECO:0008006" key="4">
    <source>
        <dbReference type="Google" id="ProtNLM"/>
    </source>
</evidence>